<keyword evidence="10" id="KW-1185">Reference proteome</keyword>
<dbReference type="GO" id="GO:0046872">
    <property type="term" value="F:metal ion binding"/>
    <property type="evidence" value="ECO:0007669"/>
    <property type="project" value="UniProtKB-UniRule"/>
</dbReference>
<evidence type="ECO:0000256" key="7">
    <source>
        <dbReference type="RuleBase" id="RU003435"/>
    </source>
</evidence>
<evidence type="ECO:0000256" key="1">
    <source>
        <dbReference type="ARBA" id="ARBA00006040"/>
    </source>
</evidence>
<dbReference type="AlphaFoldDB" id="A0AAJ0C1L0"/>
<dbReference type="CDD" id="cd06455">
    <property type="entry name" value="M3A_TOP"/>
    <property type="match status" value="1"/>
</dbReference>
<dbReference type="InterPro" id="IPR001567">
    <property type="entry name" value="Pept_M3A_M3B_dom"/>
</dbReference>
<reference evidence="9" key="1">
    <citation type="submission" date="2023-06" db="EMBL/GenBank/DDBJ databases">
        <title>Genome-scale phylogeny and comparative genomics of the fungal order Sordariales.</title>
        <authorList>
            <consortium name="Lawrence Berkeley National Laboratory"/>
            <person name="Hensen N."/>
            <person name="Bonometti L."/>
            <person name="Westerberg I."/>
            <person name="Brannstrom I.O."/>
            <person name="Guillou S."/>
            <person name="Cros-Aarteil S."/>
            <person name="Calhoun S."/>
            <person name="Haridas S."/>
            <person name="Kuo A."/>
            <person name="Mondo S."/>
            <person name="Pangilinan J."/>
            <person name="Riley R."/>
            <person name="Labutti K."/>
            <person name="Andreopoulos B."/>
            <person name="Lipzen A."/>
            <person name="Chen C."/>
            <person name="Yanf M."/>
            <person name="Daum C."/>
            <person name="Ng V."/>
            <person name="Clum A."/>
            <person name="Steindorff A."/>
            <person name="Ohm R."/>
            <person name="Martin F."/>
            <person name="Silar P."/>
            <person name="Natvig D."/>
            <person name="Lalanne C."/>
            <person name="Gautier V."/>
            <person name="Ament-Velasquez S.L."/>
            <person name="Kruys A."/>
            <person name="Hutchinson M.I."/>
            <person name="Powell A.J."/>
            <person name="Barry K."/>
            <person name="Miller A.N."/>
            <person name="Grigoriev I.V."/>
            <person name="Debuchy R."/>
            <person name="Gladieux P."/>
            <person name="Thoren M.H."/>
            <person name="Johannesson H."/>
        </authorList>
    </citation>
    <scope>NUCLEOTIDE SEQUENCE</scope>
    <source>
        <strain evidence="9">8032-3</strain>
    </source>
</reference>
<gene>
    <name evidence="9" type="ORF">QBC33DRAFT_610735</name>
</gene>
<evidence type="ECO:0000256" key="4">
    <source>
        <dbReference type="ARBA" id="ARBA00022801"/>
    </source>
</evidence>
<dbReference type="PANTHER" id="PTHR11804">
    <property type="entry name" value="PROTEASE M3 THIMET OLIGOPEPTIDASE-RELATED"/>
    <property type="match status" value="1"/>
</dbReference>
<evidence type="ECO:0000259" key="8">
    <source>
        <dbReference type="Pfam" id="PF01432"/>
    </source>
</evidence>
<keyword evidence="6 7" id="KW-0482">Metalloprotease</keyword>
<proteinExistence type="inferred from homology"/>
<dbReference type="InterPro" id="IPR024080">
    <property type="entry name" value="Neurolysin/TOP_N"/>
</dbReference>
<evidence type="ECO:0000313" key="9">
    <source>
        <dbReference type="EMBL" id="KAK1768226.1"/>
    </source>
</evidence>
<dbReference type="Gene3D" id="1.20.1050.40">
    <property type="entry name" value="Endopeptidase. Chain P, domain 1"/>
    <property type="match status" value="1"/>
</dbReference>
<dbReference type="Gene3D" id="1.10.1370.10">
    <property type="entry name" value="Neurolysin, domain 3"/>
    <property type="match status" value="1"/>
</dbReference>
<feature type="domain" description="Peptidase M3A/M3B catalytic" evidence="8">
    <location>
        <begin position="245"/>
        <end position="719"/>
    </location>
</feature>
<dbReference type="GO" id="GO:0006518">
    <property type="term" value="P:peptide metabolic process"/>
    <property type="evidence" value="ECO:0007669"/>
    <property type="project" value="TreeGrafter"/>
</dbReference>
<keyword evidence="4 7" id="KW-0378">Hydrolase</keyword>
<organism evidence="9 10">
    <name type="scientific">Phialemonium atrogriseum</name>
    <dbReference type="NCBI Taxonomy" id="1093897"/>
    <lineage>
        <taxon>Eukaryota</taxon>
        <taxon>Fungi</taxon>
        <taxon>Dikarya</taxon>
        <taxon>Ascomycota</taxon>
        <taxon>Pezizomycotina</taxon>
        <taxon>Sordariomycetes</taxon>
        <taxon>Sordariomycetidae</taxon>
        <taxon>Cephalothecales</taxon>
        <taxon>Cephalothecaceae</taxon>
        <taxon>Phialemonium</taxon>
    </lineage>
</organism>
<dbReference type="InterPro" id="IPR024079">
    <property type="entry name" value="MetalloPept_cat_dom_sf"/>
</dbReference>
<dbReference type="Proteomes" id="UP001244011">
    <property type="component" value="Unassembled WGS sequence"/>
</dbReference>
<dbReference type="GeneID" id="85315610"/>
<dbReference type="GO" id="GO:0004222">
    <property type="term" value="F:metalloendopeptidase activity"/>
    <property type="evidence" value="ECO:0007669"/>
    <property type="project" value="InterPro"/>
</dbReference>
<dbReference type="EMBL" id="MU839006">
    <property type="protein sequence ID" value="KAK1768226.1"/>
    <property type="molecule type" value="Genomic_DNA"/>
</dbReference>
<evidence type="ECO:0000313" key="10">
    <source>
        <dbReference type="Proteomes" id="UP001244011"/>
    </source>
</evidence>
<dbReference type="InterPro" id="IPR024077">
    <property type="entry name" value="Neurolysin/TOP_dom2"/>
</dbReference>
<dbReference type="GO" id="GO:0006508">
    <property type="term" value="P:proteolysis"/>
    <property type="evidence" value="ECO:0007669"/>
    <property type="project" value="UniProtKB-KW"/>
</dbReference>
<comment type="caution">
    <text evidence="9">The sequence shown here is derived from an EMBL/GenBank/DDBJ whole genome shotgun (WGS) entry which is preliminary data.</text>
</comment>
<keyword evidence="3 7" id="KW-0479">Metal-binding</keyword>
<comment type="similarity">
    <text evidence="1 7">Belongs to the peptidase M3 family.</text>
</comment>
<accession>A0AAJ0C1L0</accession>
<dbReference type="PANTHER" id="PTHR11804:SF84">
    <property type="entry name" value="SACCHAROLYSIN"/>
    <property type="match status" value="1"/>
</dbReference>
<evidence type="ECO:0000256" key="5">
    <source>
        <dbReference type="ARBA" id="ARBA00022833"/>
    </source>
</evidence>
<evidence type="ECO:0000256" key="2">
    <source>
        <dbReference type="ARBA" id="ARBA00022670"/>
    </source>
</evidence>
<keyword evidence="2 7" id="KW-0645">Protease</keyword>
<sequence length="721" mass="81284">MSKYQNPPQPPPLFTGTKESIVSDAKELCDRTRSLLDGLVADISPSDKSRATFDAVVRPQIEDENESSLSARILGFYQYVSGDAALRDASTEAEKLMDDFSIEVGMREDVFHLVDAVYENSGLRAAREKDREANIDDALATSVGLEDAESARFLDKERKSYIKNGLGLPVGLQRDRFKEIKKRLSQIQIAFQKNLNEENGGLWFTAEELDGVPEDVLDGLQKGTGENEGKLRLTFKYPDLFPTLKFAKNADTRRKLFVENENKCNQNAPLFKEAVVLRDEAARLLGYPDHATFRIEDKMAKTPKTVLDFLGDLRTRLAPGGAKETEHLVELKKKDLAERGLPFDGNYYLWDHRFYDRLMVETEYSIDENAIAEYFPLRRTVAAMLNIFEELFGLAFVELTPEDRARLSPTGRAEDIAWHEDVILFSVWNDSSEGDGFVGYLYLDLHPRQGKYGHAANFNLQPGFLQKDGRSRRYPATALVCNFSKPTPKKPSLLKHDEVVTLFHELGHGIHDLAGRCRYARFHGTSTVRDFVEAPSQMLENWCWTPSQLRSLSGHYETGAKIPDNLIAKLIATKHVNGALFNLRQLHFGLFDMTVHTPKSHAELEAMDMGKVFNDLRVQIAGLKGPEALGEPSTWGHGEATMGHLIGGYDAGYYGYLSSEVYSADMFYSVFKQNPLDGVQGRRYRHTVLEKGGSQEEMLTLEQFLGRKPSTEAFYKELGLA</sequence>
<keyword evidence="5 7" id="KW-0862">Zinc</keyword>
<dbReference type="GO" id="GO:0005758">
    <property type="term" value="C:mitochondrial intermembrane space"/>
    <property type="evidence" value="ECO:0007669"/>
    <property type="project" value="TreeGrafter"/>
</dbReference>
<protein>
    <submittedName>
        <fullName evidence="9">Metalloendopeptidase-like protein</fullName>
    </submittedName>
</protein>
<dbReference type="SUPFAM" id="SSF55486">
    <property type="entry name" value="Metalloproteases ('zincins'), catalytic domain"/>
    <property type="match status" value="1"/>
</dbReference>
<evidence type="ECO:0000256" key="6">
    <source>
        <dbReference type="ARBA" id="ARBA00023049"/>
    </source>
</evidence>
<dbReference type="FunFam" id="3.40.390.10:FF:000006">
    <property type="entry name" value="Thimet oligopeptidase 1"/>
    <property type="match status" value="1"/>
</dbReference>
<dbReference type="Gene3D" id="3.40.390.10">
    <property type="entry name" value="Collagenase (Catalytic Domain)"/>
    <property type="match status" value="1"/>
</dbReference>
<name>A0AAJ0C1L0_9PEZI</name>
<dbReference type="RefSeq" id="XP_060284439.1">
    <property type="nucleotide sequence ID" value="XM_060432423.1"/>
</dbReference>
<evidence type="ECO:0000256" key="3">
    <source>
        <dbReference type="ARBA" id="ARBA00022723"/>
    </source>
</evidence>
<dbReference type="Pfam" id="PF01432">
    <property type="entry name" value="Peptidase_M3"/>
    <property type="match status" value="1"/>
</dbReference>
<dbReference type="InterPro" id="IPR045090">
    <property type="entry name" value="Pept_M3A_M3B"/>
</dbReference>
<comment type="cofactor">
    <cofactor evidence="7">
        <name>Zn(2+)</name>
        <dbReference type="ChEBI" id="CHEBI:29105"/>
    </cofactor>
    <text evidence="7">Binds 1 zinc ion.</text>
</comment>